<keyword evidence="3" id="KW-0805">Transcription regulation</keyword>
<dbReference type="GO" id="GO:0043565">
    <property type="term" value="F:sequence-specific DNA binding"/>
    <property type="evidence" value="ECO:0007669"/>
    <property type="project" value="InterPro"/>
</dbReference>
<evidence type="ECO:0000313" key="9">
    <source>
        <dbReference type="EMBL" id="CBK41504.1"/>
    </source>
</evidence>
<dbReference type="SMART" id="SM00382">
    <property type="entry name" value="AAA"/>
    <property type="match status" value="1"/>
</dbReference>
<dbReference type="PANTHER" id="PTHR32071">
    <property type="entry name" value="TRANSCRIPTIONAL REGULATORY PROTEIN"/>
    <property type="match status" value="1"/>
</dbReference>
<dbReference type="Proteomes" id="UP000001660">
    <property type="component" value="Chromosome"/>
</dbReference>
<dbReference type="PROSITE" id="PS00675">
    <property type="entry name" value="SIGMA54_INTERACT_1"/>
    <property type="match status" value="1"/>
</dbReference>
<dbReference type="OrthoDB" id="9803970at2"/>
<evidence type="ECO:0000256" key="1">
    <source>
        <dbReference type="ARBA" id="ARBA00022741"/>
    </source>
</evidence>
<keyword evidence="2" id="KW-0067">ATP-binding</keyword>
<dbReference type="CDD" id="cd00009">
    <property type="entry name" value="AAA"/>
    <property type="match status" value="1"/>
</dbReference>
<dbReference type="InterPro" id="IPR027417">
    <property type="entry name" value="P-loop_NTPase"/>
</dbReference>
<dbReference type="SUPFAM" id="SSF46689">
    <property type="entry name" value="Homeodomain-like"/>
    <property type="match status" value="1"/>
</dbReference>
<proteinExistence type="predicted"/>
<dbReference type="HOGENOM" id="CLU_000445_0_6_0"/>
<keyword evidence="6" id="KW-0597">Phosphoprotein</keyword>
<evidence type="ECO:0000256" key="5">
    <source>
        <dbReference type="ARBA" id="ARBA00023163"/>
    </source>
</evidence>
<dbReference type="SUPFAM" id="SSF52540">
    <property type="entry name" value="P-loop containing nucleoside triphosphate hydrolases"/>
    <property type="match status" value="1"/>
</dbReference>
<dbReference type="InterPro" id="IPR011006">
    <property type="entry name" value="CheY-like_superfamily"/>
</dbReference>
<dbReference type="PROSITE" id="PS00676">
    <property type="entry name" value="SIGMA54_INTERACT_2"/>
    <property type="match status" value="1"/>
</dbReference>
<dbReference type="FunFam" id="3.40.50.300:FF:000006">
    <property type="entry name" value="DNA-binding transcriptional regulator NtrC"/>
    <property type="match status" value="1"/>
</dbReference>
<dbReference type="Gene3D" id="1.10.10.60">
    <property type="entry name" value="Homeodomain-like"/>
    <property type="match status" value="1"/>
</dbReference>
<dbReference type="AlphaFoldDB" id="D8PE45"/>
<dbReference type="EMBL" id="FP929003">
    <property type="protein sequence ID" value="CBK41504.1"/>
    <property type="molecule type" value="Genomic_DNA"/>
</dbReference>
<evidence type="ECO:0000313" key="10">
    <source>
        <dbReference type="Proteomes" id="UP000001660"/>
    </source>
</evidence>
<dbReference type="STRING" id="330214.NIDE1773"/>
<protein>
    <submittedName>
        <fullName evidence="9">Sigma-54 dependent transcriptional regulator</fullName>
    </submittedName>
</protein>
<dbReference type="Gene3D" id="1.10.8.60">
    <property type="match status" value="1"/>
</dbReference>
<name>D8PE45_9BACT</name>
<dbReference type="GO" id="GO:0000160">
    <property type="term" value="P:phosphorelay signal transduction system"/>
    <property type="evidence" value="ECO:0007669"/>
    <property type="project" value="InterPro"/>
</dbReference>
<dbReference type="Pfam" id="PF00158">
    <property type="entry name" value="Sigma54_activat"/>
    <property type="match status" value="1"/>
</dbReference>
<dbReference type="InterPro" id="IPR025943">
    <property type="entry name" value="Sigma_54_int_dom_ATP-bd_2"/>
</dbReference>
<keyword evidence="1" id="KW-0547">Nucleotide-binding</keyword>
<dbReference type="eggNOG" id="COG2204">
    <property type="taxonomic scope" value="Bacteria"/>
</dbReference>
<evidence type="ECO:0000256" key="6">
    <source>
        <dbReference type="PROSITE-ProRule" id="PRU00169"/>
    </source>
</evidence>
<evidence type="ECO:0000256" key="2">
    <source>
        <dbReference type="ARBA" id="ARBA00022840"/>
    </source>
</evidence>
<dbReference type="SUPFAM" id="SSF52172">
    <property type="entry name" value="CheY-like"/>
    <property type="match status" value="1"/>
</dbReference>
<dbReference type="Pfam" id="PF25601">
    <property type="entry name" value="AAA_lid_14"/>
    <property type="match status" value="1"/>
</dbReference>
<dbReference type="PROSITE" id="PS50045">
    <property type="entry name" value="SIGMA54_INTERACT_4"/>
    <property type="match status" value="1"/>
</dbReference>
<dbReference type="InterPro" id="IPR025662">
    <property type="entry name" value="Sigma_54_int_dom_ATP-bd_1"/>
</dbReference>
<dbReference type="GO" id="GO:0005524">
    <property type="term" value="F:ATP binding"/>
    <property type="evidence" value="ECO:0007669"/>
    <property type="project" value="UniProtKB-KW"/>
</dbReference>
<feature type="domain" description="Response regulatory" evidence="8">
    <location>
        <begin position="4"/>
        <end position="118"/>
    </location>
</feature>
<feature type="domain" description="Sigma-54 factor interaction" evidence="7">
    <location>
        <begin position="143"/>
        <end position="373"/>
    </location>
</feature>
<evidence type="ECO:0000259" key="8">
    <source>
        <dbReference type="PROSITE" id="PS50110"/>
    </source>
</evidence>
<dbReference type="Pfam" id="PF02954">
    <property type="entry name" value="HTH_8"/>
    <property type="match status" value="1"/>
</dbReference>
<dbReference type="Gene3D" id="3.40.50.2300">
    <property type="match status" value="1"/>
</dbReference>
<dbReference type="SMART" id="SM00448">
    <property type="entry name" value="REC"/>
    <property type="match status" value="1"/>
</dbReference>
<accession>D8PE45</accession>
<dbReference type="InterPro" id="IPR058031">
    <property type="entry name" value="AAA_lid_NorR"/>
</dbReference>
<evidence type="ECO:0000256" key="4">
    <source>
        <dbReference type="ARBA" id="ARBA00023125"/>
    </source>
</evidence>
<keyword evidence="5" id="KW-0804">Transcription</keyword>
<feature type="modified residue" description="4-aspartylphosphate" evidence="6">
    <location>
        <position position="53"/>
    </location>
</feature>
<evidence type="ECO:0000259" key="7">
    <source>
        <dbReference type="PROSITE" id="PS50045"/>
    </source>
</evidence>
<dbReference type="Gene3D" id="3.40.50.300">
    <property type="entry name" value="P-loop containing nucleotide triphosphate hydrolases"/>
    <property type="match status" value="1"/>
</dbReference>
<dbReference type="InterPro" id="IPR001789">
    <property type="entry name" value="Sig_transdc_resp-reg_receiver"/>
</dbReference>
<dbReference type="Pfam" id="PF00072">
    <property type="entry name" value="Response_reg"/>
    <property type="match status" value="1"/>
</dbReference>
<keyword evidence="10" id="KW-1185">Reference proteome</keyword>
<gene>
    <name evidence="9" type="ORF">NIDE1773</name>
</gene>
<dbReference type="PANTHER" id="PTHR32071:SF117">
    <property type="entry name" value="PTS-DEPENDENT DIHYDROXYACETONE KINASE OPERON REGULATORY PROTEIN-RELATED"/>
    <property type="match status" value="1"/>
</dbReference>
<dbReference type="PROSITE" id="PS50110">
    <property type="entry name" value="RESPONSE_REGULATORY"/>
    <property type="match status" value="1"/>
</dbReference>
<keyword evidence="4" id="KW-0238">DNA-binding</keyword>
<organism evidence="9 10">
    <name type="scientific">Nitrospira defluvii</name>
    <dbReference type="NCBI Taxonomy" id="330214"/>
    <lineage>
        <taxon>Bacteria</taxon>
        <taxon>Pseudomonadati</taxon>
        <taxon>Nitrospirota</taxon>
        <taxon>Nitrospiria</taxon>
        <taxon>Nitrospirales</taxon>
        <taxon>Nitrospiraceae</taxon>
        <taxon>Nitrospira</taxon>
    </lineage>
</organism>
<reference evidence="9 10" key="1">
    <citation type="journal article" date="2010" name="Proc. Natl. Acad. Sci. U.S.A.">
        <title>A Nitrospira metagenome illuminates the physiology and evolution of globally important nitrite-oxidizing bacteria.</title>
        <authorList>
            <person name="Lucker S."/>
            <person name="Wagner M."/>
            <person name="Maixner F."/>
            <person name="Pelletier E."/>
            <person name="Koch H."/>
            <person name="Vacherie B."/>
            <person name="Rattei T."/>
            <person name="Sinninghe Damste J."/>
            <person name="Spieck E."/>
            <person name="Le Paslier D."/>
            <person name="Daims H."/>
        </authorList>
    </citation>
    <scope>NUCLEOTIDE SEQUENCE [LARGE SCALE GENOMIC DNA]</scope>
</reference>
<dbReference type="KEGG" id="nde:NIDE1773"/>
<dbReference type="InterPro" id="IPR002197">
    <property type="entry name" value="HTH_Fis"/>
</dbReference>
<evidence type="ECO:0000256" key="3">
    <source>
        <dbReference type="ARBA" id="ARBA00023015"/>
    </source>
</evidence>
<dbReference type="InterPro" id="IPR002078">
    <property type="entry name" value="Sigma_54_int"/>
</dbReference>
<dbReference type="InterPro" id="IPR003593">
    <property type="entry name" value="AAA+_ATPase"/>
</dbReference>
<sequence>MAWHLLLLEDEASVREAFALRLRDQGYVVQTAESGEEALGLLRSFEPDVLVADLVMPNLSGLEVLARVKQLSPALPVIVLTARGTVKDAVEAMRLGAFDFVAKSIDMDDLLHTLRRATEFLTLQRQVQLHSGQDVARYALDRVIAKSPVTRSFLAQVQELIKNDRVTVLLQGETGTGKQYMGRVIHYNSPRAGRPCVEVDCPSIPRDLFESELFGHEKGSFTGATGRKCGLIEMAEGGTVFFDEIADLPLPLQAKLLRVLEERTIRRVGSAATIPIDVRVMAATNRNLKEAVAKGEFREDLYFRLNVVTLTVPPLRERREDIIPLAEQFLNRSALALKKPVRTLGESAQVLLQGYHLPGNVRELSNLIERAVLFCAGTTLEAANFPIDVQAAGSMPVAASLDASSAEADGSDSGDVHISFRVGAQSLADLEDRIIEAVLAQSGGNKTLAAKQLGVTRWMLDRRRKPRV</sequence>
<dbReference type="InterPro" id="IPR009057">
    <property type="entry name" value="Homeodomain-like_sf"/>
</dbReference>
<dbReference type="GO" id="GO:0006355">
    <property type="term" value="P:regulation of DNA-templated transcription"/>
    <property type="evidence" value="ECO:0007669"/>
    <property type="project" value="InterPro"/>
</dbReference>